<name>A0A8T0HD44_CERPU</name>
<dbReference type="AlphaFoldDB" id="A0A8T0HD44"/>
<sequence length="49" mass="5615">MHCLFSTEFPSIPSSHSEMHFDTNSEPYLKSHVPMLVHLISNTPLPKIH</sequence>
<accession>A0A8T0HD44</accession>
<comment type="caution">
    <text evidence="1">The sequence shown here is derived from an EMBL/GenBank/DDBJ whole genome shotgun (WGS) entry which is preliminary data.</text>
</comment>
<dbReference type="Proteomes" id="UP000822688">
    <property type="component" value="Chromosome 6"/>
</dbReference>
<protein>
    <submittedName>
        <fullName evidence="1">Uncharacterized protein</fullName>
    </submittedName>
</protein>
<evidence type="ECO:0000313" key="2">
    <source>
        <dbReference type="Proteomes" id="UP000822688"/>
    </source>
</evidence>
<reference evidence="1 2" key="1">
    <citation type="submission" date="2020-06" db="EMBL/GenBank/DDBJ databases">
        <title>WGS assembly of Ceratodon purpureus strain R40.</title>
        <authorList>
            <person name="Carey S.B."/>
            <person name="Jenkins J."/>
            <person name="Shu S."/>
            <person name="Lovell J.T."/>
            <person name="Sreedasyam A."/>
            <person name="Maumus F."/>
            <person name="Tiley G.P."/>
            <person name="Fernandez-Pozo N."/>
            <person name="Barry K."/>
            <person name="Chen C."/>
            <person name="Wang M."/>
            <person name="Lipzen A."/>
            <person name="Daum C."/>
            <person name="Saski C.A."/>
            <person name="Payton A.C."/>
            <person name="Mcbreen J.C."/>
            <person name="Conrad R.E."/>
            <person name="Kollar L.M."/>
            <person name="Olsson S."/>
            <person name="Huttunen S."/>
            <person name="Landis J.B."/>
            <person name="Wickett N.J."/>
            <person name="Johnson M.G."/>
            <person name="Rensing S.A."/>
            <person name="Grimwood J."/>
            <person name="Schmutz J."/>
            <person name="Mcdaniel S.F."/>
        </authorList>
    </citation>
    <scope>NUCLEOTIDE SEQUENCE [LARGE SCALE GENOMIC DNA]</scope>
    <source>
        <strain evidence="1 2">R40</strain>
    </source>
</reference>
<keyword evidence="2" id="KW-1185">Reference proteome</keyword>
<gene>
    <name evidence="1" type="ORF">KC19_6G013800</name>
</gene>
<evidence type="ECO:0000313" key="1">
    <source>
        <dbReference type="EMBL" id="KAG0568358.1"/>
    </source>
</evidence>
<organism evidence="1 2">
    <name type="scientific">Ceratodon purpureus</name>
    <name type="common">Fire moss</name>
    <name type="synonym">Dicranum purpureum</name>
    <dbReference type="NCBI Taxonomy" id="3225"/>
    <lineage>
        <taxon>Eukaryota</taxon>
        <taxon>Viridiplantae</taxon>
        <taxon>Streptophyta</taxon>
        <taxon>Embryophyta</taxon>
        <taxon>Bryophyta</taxon>
        <taxon>Bryophytina</taxon>
        <taxon>Bryopsida</taxon>
        <taxon>Dicranidae</taxon>
        <taxon>Pseudoditrichales</taxon>
        <taxon>Ditrichaceae</taxon>
        <taxon>Ceratodon</taxon>
    </lineage>
</organism>
<proteinExistence type="predicted"/>
<dbReference type="EMBL" id="CM026427">
    <property type="protein sequence ID" value="KAG0568358.1"/>
    <property type="molecule type" value="Genomic_DNA"/>
</dbReference>